<dbReference type="GO" id="GO:0046513">
    <property type="term" value="P:ceramide biosynthetic process"/>
    <property type="evidence" value="ECO:0007669"/>
    <property type="project" value="TreeGrafter"/>
</dbReference>
<feature type="binding site" evidence="10">
    <location>
        <position position="407"/>
    </location>
    <ligand>
        <name>Zn(2+)</name>
        <dbReference type="ChEBI" id="CHEBI:29105"/>
        <label>1</label>
    </ligand>
</feature>
<feature type="disulfide bond" evidence="11">
    <location>
        <begin position="331"/>
        <end position="379"/>
    </location>
</feature>
<evidence type="ECO:0000256" key="6">
    <source>
        <dbReference type="ARBA" id="ARBA00022801"/>
    </source>
</evidence>
<name>A0AAN8X0G1_HALRR</name>
<comment type="catalytic activity">
    <reaction evidence="9">
        <text>a sphingomyelin + H2O = phosphocholine + an N-acylsphing-4-enine + H(+)</text>
        <dbReference type="Rhea" id="RHEA:19253"/>
        <dbReference type="ChEBI" id="CHEBI:15377"/>
        <dbReference type="ChEBI" id="CHEBI:15378"/>
        <dbReference type="ChEBI" id="CHEBI:17636"/>
        <dbReference type="ChEBI" id="CHEBI:52639"/>
        <dbReference type="ChEBI" id="CHEBI:295975"/>
        <dbReference type="EC" id="3.1.4.12"/>
    </reaction>
</comment>
<keyword evidence="9" id="KW-0326">Glycosidase</keyword>
<comment type="cofactor">
    <cofactor evidence="10">
        <name>Zn(2+)</name>
        <dbReference type="ChEBI" id="CHEBI:29105"/>
    </cofactor>
    <text evidence="10">Binds 2 Zn(2+) ions per subunit.</text>
</comment>
<feature type="binding site" evidence="10">
    <location>
        <position position="405"/>
    </location>
    <ligand>
        <name>Zn(2+)</name>
        <dbReference type="ChEBI" id="CHEBI:29105"/>
        <label>2</label>
    </ligand>
</feature>
<evidence type="ECO:0000256" key="4">
    <source>
        <dbReference type="ARBA" id="ARBA00022723"/>
    </source>
</evidence>
<dbReference type="Proteomes" id="UP001381693">
    <property type="component" value="Unassembled WGS sequence"/>
</dbReference>
<dbReference type="InterPro" id="IPR029052">
    <property type="entry name" value="Metallo-depent_PP-like"/>
</dbReference>
<dbReference type="GO" id="GO:0005764">
    <property type="term" value="C:lysosome"/>
    <property type="evidence" value="ECO:0007669"/>
    <property type="project" value="TreeGrafter"/>
</dbReference>
<evidence type="ECO:0000256" key="3">
    <source>
        <dbReference type="ARBA" id="ARBA00022525"/>
    </source>
</evidence>
<feature type="binding site" evidence="10">
    <location>
        <position position="261"/>
    </location>
    <ligand>
        <name>Zn(2+)</name>
        <dbReference type="ChEBI" id="CHEBI:29105"/>
        <label>2</label>
    </ligand>
</feature>
<evidence type="ECO:0000256" key="9">
    <source>
        <dbReference type="PIRNR" id="PIRNR000948"/>
    </source>
</evidence>
<dbReference type="AlphaFoldDB" id="A0AAN8X0G1"/>
<dbReference type="Pfam" id="PF00149">
    <property type="entry name" value="Metallophos"/>
    <property type="match status" value="1"/>
</dbReference>
<dbReference type="InterPro" id="IPR004843">
    <property type="entry name" value="Calcineurin-like_PHP"/>
</dbReference>
<evidence type="ECO:0000256" key="10">
    <source>
        <dbReference type="PIRSR" id="PIRSR000948-1"/>
    </source>
</evidence>
<feature type="domain" description="Calcineurin-like phosphoesterase" evidence="12">
    <location>
        <begin position="141"/>
        <end position="408"/>
    </location>
</feature>
<dbReference type="PANTHER" id="PTHR10340:SF29">
    <property type="entry name" value="SPHINGOMYELIN PHOSPHODIESTERASE"/>
    <property type="match status" value="1"/>
</dbReference>
<accession>A0AAN8X0G1</accession>
<evidence type="ECO:0000256" key="1">
    <source>
        <dbReference type="ARBA" id="ARBA00004613"/>
    </source>
</evidence>
<gene>
    <name evidence="14" type="primary">SMPD1_13</name>
    <name evidence="14" type="ORF">SK128_028650</name>
</gene>
<evidence type="ECO:0000259" key="12">
    <source>
        <dbReference type="Pfam" id="PF00149"/>
    </source>
</evidence>
<evidence type="ECO:0000256" key="7">
    <source>
        <dbReference type="ARBA" id="ARBA00022833"/>
    </source>
</evidence>
<keyword evidence="7 10" id="KW-0862">Zinc</keyword>
<keyword evidence="5" id="KW-0732">Signal</keyword>
<comment type="subcellular location">
    <subcellularLocation>
        <location evidence="1">Secreted</location>
    </subcellularLocation>
</comment>
<keyword evidence="11" id="KW-1015">Disulfide bond</keyword>
<dbReference type="InterPro" id="IPR045473">
    <property type="entry name" value="ASM_C"/>
</dbReference>
<dbReference type="GO" id="GO:0016020">
    <property type="term" value="C:membrane"/>
    <property type="evidence" value="ECO:0007669"/>
    <property type="project" value="GOC"/>
</dbReference>
<keyword evidence="8" id="KW-0325">Glycoprotein</keyword>
<feature type="binding site" evidence="10">
    <location>
        <position position="150"/>
    </location>
    <ligand>
        <name>Zn(2+)</name>
        <dbReference type="ChEBI" id="CHEBI:29105"/>
        <label>1</label>
    </ligand>
</feature>
<evidence type="ECO:0000256" key="2">
    <source>
        <dbReference type="ARBA" id="ARBA00008234"/>
    </source>
</evidence>
<proteinExistence type="inferred from homology"/>
<feature type="binding site" evidence="10">
    <location>
        <position position="371"/>
    </location>
    <ligand>
        <name>Zn(2+)</name>
        <dbReference type="ChEBI" id="CHEBI:29105"/>
        <label>2</label>
    </ligand>
</feature>
<dbReference type="GO" id="GO:0016798">
    <property type="term" value="F:hydrolase activity, acting on glycosyl bonds"/>
    <property type="evidence" value="ECO:0007669"/>
    <property type="project" value="UniProtKB-KW"/>
</dbReference>
<dbReference type="GO" id="GO:0061750">
    <property type="term" value="F:acid sphingomyelin phosphodiesterase activity"/>
    <property type="evidence" value="ECO:0007669"/>
    <property type="project" value="TreeGrafter"/>
</dbReference>
<sequence length="558" mass="64783">MRDRLEWIIRNSEVSAEDVCSLVLGRSHGCGNFRTKPWNVNIPPPDPHGSKYRSSRSPARSISIREANVQAFNITVPQPQQSVNQKQLNPPLQQRALHIPQQQQQLLHQNQQLEKQLLQNEDGSSGSLVDRIDLGKGKPVLKVLHLTDPHFDPDYRIGSNAVCEAPLCCNSDSGSPRKFSDAAGKWGDYRNCDSPRWLLQNMLHHIVTTHPDIDYVLCTGDLVPHHIWKISRQENVAVISEMTEMLLGFFPNAPIYGSIGNHESFPRDSFPPPENPEVWQKFGNQWLYDSISEQWSHLMREPVPPSARQAGHFSVLIRPGFRIISINTNFCYRLNWWILYKSVDPGLLLRWLVRELQMAESKGELVHIIGHLPPYYADCYDQWAHQFNRVVSRYSHIIRGQFYGHSHYDEFRIHYDMKSPSNAVGIEYISPNNGPFHDLNPSYRIFYIDGDHPETTRNVLDYETWVMNLTHANVYDAPHWYKLYSAKEDLELPSLEPRHWDNLVKRMARDPQLFARYYRYMIQDSDMEKDCDRACKRKTLCSIVDGDKMMPQKCRARG</sequence>
<dbReference type="InterPro" id="IPR011160">
    <property type="entry name" value="Sphingomy_PDE"/>
</dbReference>
<dbReference type="GO" id="GO:0046872">
    <property type="term" value="F:metal ion binding"/>
    <property type="evidence" value="ECO:0007669"/>
    <property type="project" value="UniProtKB-KW"/>
</dbReference>
<dbReference type="PIRSF" id="PIRSF000948">
    <property type="entry name" value="Sphingomy_PDE"/>
    <property type="match status" value="1"/>
</dbReference>
<feature type="binding site" evidence="10">
    <location>
        <position position="148"/>
    </location>
    <ligand>
        <name>Zn(2+)</name>
        <dbReference type="ChEBI" id="CHEBI:29105"/>
        <label>1</label>
    </ligand>
</feature>
<dbReference type="Gene3D" id="3.60.21.10">
    <property type="match status" value="1"/>
</dbReference>
<dbReference type="Pfam" id="PF19272">
    <property type="entry name" value="ASMase_C"/>
    <property type="match status" value="1"/>
</dbReference>
<dbReference type="GO" id="GO:0006685">
    <property type="term" value="P:sphingomyelin catabolic process"/>
    <property type="evidence" value="ECO:0007669"/>
    <property type="project" value="UniProtKB-UniRule"/>
</dbReference>
<evidence type="ECO:0000259" key="13">
    <source>
        <dbReference type="Pfam" id="PF19272"/>
    </source>
</evidence>
<dbReference type="EMBL" id="JAXCGZ010015829">
    <property type="protein sequence ID" value="KAK7069799.1"/>
    <property type="molecule type" value="Genomic_DNA"/>
</dbReference>
<evidence type="ECO:0000256" key="8">
    <source>
        <dbReference type="ARBA" id="ARBA00023180"/>
    </source>
</evidence>
<dbReference type="PANTHER" id="PTHR10340">
    <property type="entry name" value="SPHINGOMYELIN PHOSPHODIESTERASE"/>
    <property type="match status" value="1"/>
</dbReference>
<dbReference type="SUPFAM" id="SSF56300">
    <property type="entry name" value="Metallo-dependent phosphatases"/>
    <property type="match status" value="1"/>
</dbReference>
<reference evidence="14 15" key="1">
    <citation type="submission" date="2023-11" db="EMBL/GenBank/DDBJ databases">
        <title>Halocaridina rubra genome assembly.</title>
        <authorList>
            <person name="Smith C."/>
        </authorList>
    </citation>
    <scope>NUCLEOTIDE SEQUENCE [LARGE SCALE GENOMIC DNA]</scope>
    <source>
        <strain evidence="14">EP-1</strain>
        <tissue evidence="14">Whole</tissue>
    </source>
</reference>
<keyword evidence="4 10" id="KW-0479">Metal-binding</keyword>
<feature type="binding site" evidence="10">
    <location>
        <position position="221"/>
    </location>
    <ligand>
        <name>Zn(2+)</name>
        <dbReference type="ChEBI" id="CHEBI:29105"/>
        <label>2</label>
    </ligand>
</feature>
<dbReference type="InterPro" id="IPR041805">
    <property type="entry name" value="ASMase/PPN1_MPP"/>
</dbReference>
<keyword evidence="15" id="KW-1185">Reference proteome</keyword>
<evidence type="ECO:0000256" key="5">
    <source>
        <dbReference type="ARBA" id="ARBA00022729"/>
    </source>
</evidence>
<dbReference type="GO" id="GO:0005615">
    <property type="term" value="C:extracellular space"/>
    <property type="evidence" value="ECO:0007669"/>
    <property type="project" value="TreeGrafter"/>
</dbReference>
<evidence type="ECO:0000313" key="14">
    <source>
        <dbReference type="EMBL" id="KAK7069799.1"/>
    </source>
</evidence>
<evidence type="ECO:0000256" key="11">
    <source>
        <dbReference type="PIRSR" id="PIRSR000948-2"/>
    </source>
</evidence>
<feature type="domain" description="Sphingomyelin phosphodiesterase C-terminal" evidence="13">
    <location>
        <begin position="440"/>
        <end position="554"/>
    </location>
</feature>
<dbReference type="CDD" id="cd00842">
    <property type="entry name" value="MPP_ASMase"/>
    <property type="match status" value="1"/>
</dbReference>
<comment type="similarity">
    <text evidence="2 9">Belongs to the acid sphingomyelinase family.</text>
</comment>
<dbReference type="EC" id="3.1.4.12" evidence="9"/>
<protein>
    <recommendedName>
        <fullName evidence="9">Sphingomyelin phosphodiesterase</fullName>
        <ecNumber evidence="9">3.1.4.12</ecNumber>
    </recommendedName>
</protein>
<evidence type="ECO:0000313" key="15">
    <source>
        <dbReference type="Proteomes" id="UP001381693"/>
    </source>
</evidence>
<feature type="binding site" evidence="10">
    <location>
        <position position="221"/>
    </location>
    <ligand>
        <name>Zn(2+)</name>
        <dbReference type="ChEBI" id="CHEBI:29105"/>
        <label>1</label>
    </ligand>
</feature>
<feature type="disulfide bond" evidence="11">
    <location>
        <begin position="163"/>
        <end position="168"/>
    </location>
</feature>
<feature type="disulfide bond" evidence="11">
    <location>
        <begin position="531"/>
        <end position="535"/>
    </location>
</feature>
<comment type="caution">
    <text evidence="14">The sequence shown here is derived from an EMBL/GenBank/DDBJ whole genome shotgun (WGS) entry which is preliminary data.</text>
</comment>
<feature type="disulfide bond" evidence="11">
    <location>
        <begin position="169"/>
        <end position="192"/>
    </location>
</feature>
<keyword evidence="3" id="KW-0964">Secreted</keyword>
<comment type="function">
    <text evidence="9">Converts sphingomyelin to ceramide.</text>
</comment>
<organism evidence="14 15">
    <name type="scientific">Halocaridina rubra</name>
    <name type="common">Hawaiian red shrimp</name>
    <dbReference type="NCBI Taxonomy" id="373956"/>
    <lineage>
        <taxon>Eukaryota</taxon>
        <taxon>Metazoa</taxon>
        <taxon>Ecdysozoa</taxon>
        <taxon>Arthropoda</taxon>
        <taxon>Crustacea</taxon>
        <taxon>Multicrustacea</taxon>
        <taxon>Malacostraca</taxon>
        <taxon>Eumalacostraca</taxon>
        <taxon>Eucarida</taxon>
        <taxon>Decapoda</taxon>
        <taxon>Pleocyemata</taxon>
        <taxon>Caridea</taxon>
        <taxon>Atyoidea</taxon>
        <taxon>Atyidae</taxon>
        <taxon>Halocaridina</taxon>
    </lineage>
</organism>
<keyword evidence="6 9" id="KW-0378">Hydrolase</keyword>